<dbReference type="PANTHER" id="PTHR43620:SF7">
    <property type="entry name" value="GLYCEROPHOSPHODIESTER PHOSPHODIESTERASE GDPD5-RELATED"/>
    <property type="match status" value="1"/>
</dbReference>
<comment type="caution">
    <text evidence="9">The sequence shown here is derived from an EMBL/GenBank/DDBJ whole genome shotgun (WGS) entry which is preliminary data.</text>
</comment>
<evidence type="ECO:0000259" key="8">
    <source>
        <dbReference type="PROSITE" id="PS51704"/>
    </source>
</evidence>
<dbReference type="GO" id="GO:0006071">
    <property type="term" value="P:glycerol metabolic process"/>
    <property type="evidence" value="ECO:0007669"/>
    <property type="project" value="UniProtKB-KW"/>
</dbReference>
<dbReference type="CDD" id="cd08602">
    <property type="entry name" value="GDPD_ScGlpQ1_like"/>
    <property type="match status" value="1"/>
</dbReference>
<evidence type="ECO:0000313" key="10">
    <source>
        <dbReference type="Proteomes" id="UP000326939"/>
    </source>
</evidence>
<gene>
    <name evidence="9" type="ORF">DKX38_022559</name>
</gene>
<dbReference type="EC" id="3.1.4.46" evidence="2"/>
<feature type="domain" description="GP-PDE" evidence="8">
    <location>
        <begin position="32"/>
        <end position="384"/>
    </location>
</feature>
<proteinExistence type="inferred from homology"/>
<organism evidence="9 10">
    <name type="scientific">Salix brachista</name>
    <dbReference type="NCBI Taxonomy" id="2182728"/>
    <lineage>
        <taxon>Eukaryota</taxon>
        <taxon>Viridiplantae</taxon>
        <taxon>Streptophyta</taxon>
        <taxon>Embryophyta</taxon>
        <taxon>Tracheophyta</taxon>
        <taxon>Spermatophyta</taxon>
        <taxon>Magnoliopsida</taxon>
        <taxon>eudicotyledons</taxon>
        <taxon>Gunneridae</taxon>
        <taxon>Pentapetalae</taxon>
        <taxon>rosids</taxon>
        <taxon>fabids</taxon>
        <taxon>Malpighiales</taxon>
        <taxon>Salicaceae</taxon>
        <taxon>Saliceae</taxon>
        <taxon>Salix</taxon>
    </lineage>
</organism>
<dbReference type="SUPFAM" id="SSF51695">
    <property type="entry name" value="PLC-like phosphodiesterases"/>
    <property type="match status" value="1"/>
</dbReference>
<dbReference type="Gene3D" id="3.20.20.190">
    <property type="entry name" value="Phosphatidylinositol (PI) phosphodiesterase"/>
    <property type="match status" value="1"/>
</dbReference>
<name>A0A5N5K4X7_9ROSI</name>
<evidence type="ECO:0000256" key="2">
    <source>
        <dbReference type="ARBA" id="ARBA00012247"/>
    </source>
</evidence>
<dbReference type="Pfam" id="PF03009">
    <property type="entry name" value="GDPD"/>
    <property type="match status" value="1"/>
</dbReference>
<dbReference type="GO" id="GO:0006629">
    <property type="term" value="P:lipid metabolic process"/>
    <property type="evidence" value="ECO:0007669"/>
    <property type="project" value="InterPro"/>
</dbReference>
<accession>A0A5N5K4X7</accession>
<dbReference type="FunFam" id="3.20.20.190:FF:000023">
    <property type="entry name" value="Glycerophosphodiester phosphodiesterase GDPD5"/>
    <property type="match status" value="1"/>
</dbReference>
<comment type="catalytic activity">
    <reaction evidence="7">
        <text>a sn-glycero-3-phosphodiester + H2O = an alcohol + sn-glycerol 3-phosphate + H(+)</text>
        <dbReference type="Rhea" id="RHEA:12969"/>
        <dbReference type="ChEBI" id="CHEBI:15377"/>
        <dbReference type="ChEBI" id="CHEBI:15378"/>
        <dbReference type="ChEBI" id="CHEBI:30879"/>
        <dbReference type="ChEBI" id="CHEBI:57597"/>
        <dbReference type="ChEBI" id="CHEBI:83408"/>
        <dbReference type="EC" id="3.1.4.46"/>
    </reaction>
</comment>
<keyword evidence="4" id="KW-0319">Glycerol metabolism</keyword>
<keyword evidence="3" id="KW-0732">Signal</keyword>
<dbReference type="InterPro" id="IPR017946">
    <property type="entry name" value="PLC-like_Pdiesterase_TIM-brl"/>
</dbReference>
<evidence type="ECO:0000256" key="7">
    <source>
        <dbReference type="ARBA" id="ARBA00047512"/>
    </source>
</evidence>
<comment type="similarity">
    <text evidence="1">Belongs to the glycerophosphoryl diester phosphodiesterase family.</text>
</comment>
<dbReference type="GO" id="GO:0005773">
    <property type="term" value="C:vacuole"/>
    <property type="evidence" value="ECO:0007669"/>
    <property type="project" value="TreeGrafter"/>
</dbReference>
<dbReference type="InterPro" id="IPR030395">
    <property type="entry name" value="GP_PDE_dom"/>
</dbReference>
<keyword evidence="6" id="KW-0325">Glycoprotein</keyword>
<reference evidence="10" key="1">
    <citation type="journal article" date="2019" name="Gigascience">
        <title>De novo genome assembly of the endangered Acer yangbiense, a plant species with extremely small populations endemic to Yunnan Province, China.</title>
        <authorList>
            <person name="Yang J."/>
            <person name="Wariss H.M."/>
            <person name="Tao L."/>
            <person name="Zhang R."/>
            <person name="Yun Q."/>
            <person name="Hollingsworth P."/>
            <person name="Dao Z."/>
            <person name="Luo G."/>
            <person name="Guo H."/>
            <person name="Ma Y."/>
            <person name="Sun W."/>
        </authorList>
    </citation>
    <scope>NUCLEOTIDE SEQUENCE [LARGE SCALE GENOMIC DNA]</scope>
    <source>
        <strain evidence="10">cv. br00</strain>
    </source>
</reference>
<keyword evidence="10" id="KW-1185">Reference proteome</keyword>
<dbReference type="Proteomes" id="UP000326939">
    <property type="component" value="Chromosome 15"/>
</dbReference>
<evidence type="ECO:0000256" key="4">
    <source>
        <dbReference type="ARBA" id="ARBA00022798"/>
    </source>
</evidence>
<evidence type="ECO:0000256" key="1">
    <source>
        <dbReference type="ARBA" id="ARBA00007277"/>
    </source>
</evidence>
<evidence type="ECO:0000313" key="9">
    <source>
        <dbReference type="EMBL" id="KAB5524810.1"/>
    </source>
</evidence>
<evidence type="ECO:0000256" key="5">
    <source>
        <dbReference type="ARBA" id="ARBA00022801"/>
    </source>
</evidence>
<dbReference type="PANTHER" id="PTHR43620">
    <property type="entry name" value="GLYCEROPHOSPHORYL DIESTER PHOSPHODIESTERASE"/>
    <property type="match status" value="1"/>
</dbReference>
<protein>
    <recommendedName>
        <fullName evidence="2">glycerophosphodiester phosphodiesterase</fullName>
        <ecNumber evidence="2">3.1.4.46</ecNumber>
    </recommendedName>
</protein>
<dbReference type="EMBL" id="VDCV01000015">
    <property type="protein sequence ID" value="KAB5524810.1"/>
    <property type="molecule type" value="Genomic_DNA"/>
</dbReference>
<dbReference type="PROSITE" id="PS51704">
    <property type="entry name" value="GP_PDE"/>
    <property type="match status" value="1"/>
</dbReference>
<evidence type="ECO:0000256" key="3">
    <source>
        <dbReference type="ARBA" id="ARBA00022729"/>
    </source>
</evidence>
<evidence type="ECO:0000256" key="6">
    <source>
        <dbReference type="ARBA" id="ARBA00023180"/>
    </source>
</evidence>
<keyword evidence="5" id="KW-0378">Hydrolase</keyword>
<dbReference type="GO" id="GO:0008889">
    <property type="term" value="F:glycerophosphodiester phosphodiesterase activity"/>
    <property type="evidence" value="ECO:0007669"/>
    <property type="project" value="UniProtKB-EC"/>
</dbReference>
<dbReference type="AlphaFoldDB" id="A0A5N5K4X7"/>
<sequence length="416" mass="47970">MPSTFACAARPLYPLPSKVSHGNRLPLQTSRPYNIAHRGSNGEIPEETSAAYMRAIEEGADFIETDILSSKDGVLICFHDVTLDDTTDIADHKEFANRKRTYDVQGVNTTGFFTVDFTLKELKLLRVKQRFSFRDQQYNGKFPIITFEEFISIALDAPRIVGIYPEIKNPIFINQHVKWPGGKLFEDKFVGILKKYGYKGSYLSEPWLKQPLFIQSFAPASLVYISNLTDSPKIFLIDDITIPTQDTNQIAIRVESYELLYPWGLMHKDADKHRRGCSRLDPFSYWEITSDAYLDYIKEYVVGIGPWKDTIVPVLDNYLQTPTDLVARAHSHDLQVHPYTFRNENQYLHFDFHQDPYKEYDYWINKIGVDGLFTDFTGSLHNFQEWTSPLSKDDGDDDSASKLLHKIELLISSYKN</sequence>